<evidence type="ECO:0000256" key="1">
    <source>
        <dbReference type="ARBA" id="ARBA00000085"/>
    </source>
</evidence>
<reference evidence="10 11" key="1">
    <citation type="submission" date="2017-02" db="EMBL/GenBank/DDBJ databases">
        <title>Pseudoalteromonas ulvae TC14 Genome.</title>
        <authorList>
            <person name="Molmeret M."/>
        </authorList>
    </citation>
    <scope>NUCLEOTIDE SEQUENCE [LARGE SCALE GENOMIC DNA]</scope>
    <source>
        <strain evidence="10">TC14</strain>
    </source>
</reference>
<keyword evidence="7" id="KW-0472">Membrane</keyword>
<feature type="transmembrane region" description="Helical" evidence="7">
    <location>
        <begin position="174"/>
        <end position="194"/>
    </location>
</feature>
<dbReference type="InterPro" id="IPR003594">
    <property type="entry name" value="HATPase_dom"/>
</dbReference>
<evidence type="ECO:0000313" key="11">
    <source>
        <dbReference type="Proteomes" id="UP000194841"/>
    </source>
</evidence>
<feature type="transmembrane region" description="Helical" evidence="7">
    <location>
        <begin position="44"/>
        <end position="68"/>
    </location>
</feature>
<evidence type="ECO:0000259" key="8">
    <source>
        <dbReference type="PROSITE" id="PS50109"/>
    </source>
</evidence>
<dbReference type="CDD" id="cd17546">
    <property type="entry name" value="REC_hyHK_CKI1_RcsC-like"/>
    <property type="match status" value="1"/>
</dbReference>
<dbReference type="Gene3D" id="3.30.450.20">
    <property type="entry name" value="PAS domain"/>
    <property type="match status" value="1"/>
</dbReference>
<dbReference type="PROSITE" id="PS50109">
    <property type="entry name" value="HIS_KIN"/>
    <property type="match status" value="1"/>
</dbReference>
<keyword evidence="4" id="KW-0902">Two-component regulatory system</keyword>
<dbReference type="AlphaFoldDB" id="A0A244CLY2"/>
<feature type="domain" description="Histidine kinase" evidence="8">
    <location>
        <begin position="569"/>
        <end position="786"/>
    </location>
</feature>
<dbReference type="CDD" id="cd16922">
    <property type="entry name" value="HATPase_EvgS-ArcB-TorS-like"/>
    <property type="match status" value="1"/>
</dbReference>
<dbReference type="PANTHER" id="PTHR45339">
    <property type="entry name" value="HYBRID SIGNAL TRANSDUCTION HISTIDINE KINASE J"/>
    <property type="match status" value="1"/>
</dbReference>
<dbReference type="Proteomes" id="UP000194841">
    <property type="component" value="Unassembled WGS sequence"/>
</dbReference>
<evidence type="ECO:0000256" key="3">
    <source>
        <dbReference type="ARBA" id="ARBA00022553"/>
    </source>
</evidence>
<dbReference type="EC" id="2.7.13.3" evidence="2"/>
<protein>
    <recommendedName>
        <fullName evidence="2">histidine kinase</fullName>
        <ecNumber evidence="2">2.7.13.3</ecNumber>
    </recommendedName>
</protein>
<dbReference type="Pfam" id="PF02518">
    <property type="entry name" value="HATPase_c"/>
    <property type="match status" value="1"/>
</dbReference>
<evidence type="ECO:0000256" key="5">
    <source>
        <dbReference type="PROSITE-ProRule" id="PRU00169"/>
    </source>
</evidence>
<feature type="transmembrane region" description="Helical" evidence="7">
    <location>
        <begin position="12"/>
        <end position="32"/>
    </location>
</feature>
<dbReference type="InterPro" id="IPR036890">
    <property type="entry name" value="HATPase_C_sf"/>
</dbReference>
<dbReference type="CDD" id="cd00082">
    <property type="entry name" value="HisKA"/>
    <property type="match status" value="1"/>
</dbReference>
<dbReference type="EMBL" id="MWPV01000006">
    <property type="protein sequence ID" value="OUL56595.1"/>
    <property type="molecule type" value="Genomic_DNA"/>
</dbReference>
<name>A0A244CLY2_PSEDV</name>
<dbReference type="SMART" id="SM00388">
    <property type="entry name" value="HisKA"/>
    <property type="match status" value="1"/>
</dbReference>
<dbReference type="RefSeq" id="WP_086745559.1">
    <property type="nucleotide sequence ID" value="NZ_MWPV01000006.1"/>
</dbReference>
<keyword evidence="6" id="KW-0175">Coiled coil</keyword>
<proteinExistence type="predicted"/>
<comment type="catalytic activity">
    <reaction evidence="1">
        <text>ATP + protein L-histidine = ADP + protein N-phospho-L-histidine.</text>
        <dbReference type="EC" id="2.7.13.3"/>
    </reaction>
</comment>
<dbReference type="InterPro" id="IPR001789">
    <property type="entry name" value="Sig_transdc_resp-reg_receiver"/>
</dbReference>
<evidence type="ECO:0000259" key="9">
    <source>
        <dbReference type="PROSITE" id="PS50110"/>
    </source>
</evidence>
<dbReference type="InterPro" id="IPR011006">
    <property type="entry name" value="CheY-like_superfamily"/>
</dbReference>
<evidence type="ECO:0000313" key="10">
    <source>
        <dbReference type="EMBL" id="OUL56595.1"/>
    </source>
</evidence>
<evidence type="ECO:0000256" key="6">
    <source>
        <dbReference type="SAM" id="Coils"/>
    </source>
</evidence>
<dbReference type="PROSITE" id="PS50110">
    <property type="entry name" value="RESPONSE_REGULATORY"/>
    <property type="match status" value="1"/>
</dbReference>
<keyword evidence="3 5" id="KW-0597">Phosphoprotein</keyword>
<dbReference type="Gene3D" id="3.40.50.2300">
    <property type="match status" value="1"/>
</dbReference>
<dbReference type="Gene3D" id="3.30.565.10">
    <property type="entry name" value="Histidine kinase-like ATPase, C-terminal domain"/>
    <property type="match status" value="1"/>
</dbReference>
<dbReference type="Gene3D" id="1.10.287.130">
    <property type="match status" value="1"/>
</dbReference>
<feature type="transmembrane region" description="Helical" evidence="7">
    <location>
        <begin position="433"/>
        <end position="457"/>
    </location>
</feature>
<dbReference type="InterPro" id="IPR036097">
    <property type="entry name" value="HisK_dim/P_sf"/>
</dbReference>
<evidence type="ECO:0000256" key="2">
    <source>
        <dbReference type="ARBA" id="ARBA00012438"/>
    </source>
</evidence>
<dbReference type="SUPFAM" id="SSF47384">
    <property type="entry name" value="Homodimeric domain of signal transducing histidine kinase"/>
    <property type="match status" value="1"/>
</dbReference>
<evidence type="ECO:0000256" key="4">
    <source>
        <dbReference type="ARBA" id="ARBA00023012"/>
    </source>
</evidence>
<gene>
    <name evidence="10" type="ORF">B1199_18225</name>
</gene>
<dbReference type="Gene3D" id="6.10.340.10">
    <property type="match status" value="1"/>
</dbReference>
<feature type="domain" description="Response regulatory" evidence="9">
    <location>
        <begin position="807"/>
        <end position="924"/>
    </location>
</feature>
<feature type="transmembrane region" description="Helical" evidence="7">
    <location>
        <begin position="99"/>
        <end position="122"/>
    </location>
</feature>
<feature type="transmembrane region" description="Helical" evidence="7">
    <location>
        <begin position="134"/>
        <end position="154"/>
    </location>
</feature>
<dbReference type="CDD" id="cd12914">
    <property type="entry name" value="PDC1_DGC_like"/>
    <property type="match status" value="1"/>
</dbReference>
<dbReference type="GO" id="GO:0000155">
    <property type="term" value="F:phosphorelay sensor kinase activity"/>
    <property type="evidence" value="ECO:0007669"/>
    <property type="project" value="InterPro"/>
</dbReference>
<dbReference type="OrthoDB" id="9810730at2"/>
<dbReference type="Pfam" id="PF00512">
    <property type="entry name" value="HisKA"/>
    <property type="match status" value="1"/>
</dbReference>
<dbReference type="PRINTS" id="PR00344">
    <property type="entry name" value="BCTRLSENSOR"/>
</dbReference>
<sequence>MLETKSIIPHHLSKAIILGLIGGGVNLLPFYFLSSTEFLFGQAFALYALLIYGPRYGFIASLIAANFLWLKWDHAWPGIPFLLEILWLTYFSIKRRQPLLGWGIVFWLVIGLPILALIGYWVREIPPLGLLTALVKYLLNAIVCLAIADVVGFYSKHYFSNSEFKTPLVRLLRYTVSVLVGLSLLVITVILINYNHQNVETHVRSQLTVKAKDIALGVERYLHEHATAINVQAQAVVDGVNTQQAINSLVRYYPAFLTSLATDQKGKLISAAPEAFLDKLDGLNMSVADRDYYIEASKSDNVFVSHAFEGRGFGNDPIVAISKGVYHEGKFQGVIEGSLNLEAFASFKPQLFDHSVELLVIDSQNQVVYQSQNLHYQVLDTLTDQTLSAFINTASSPVFIDNQMNSYYSTIEPTAHYNWRVVLMLNKSHIDILAAWSWLKAMLVMTLVTSLVVLFIMRLSRWLVSPIESLSNQMHGFNPQDLRPVVTETQQSWQEIDALHQQFIQMARSLHISFTELEKSNKENEQLNEKLSEFNHELAIEVEKKTFELMQSVQSAEQANQAKSIFLANMSHEIRTPMNGIIGMINIMLKNPQLPEDIYEKLTLTQNSAQALMLILNDILDFSKIEAGQLELENTPFQLRQVFKDSANMFQISSLQPGVELNVEGVESLPERVVSDSVSLRQIITNLLTNAGKFTAQGQVTIRAEYANQALTFSVSDTGIGIAQAKQSQLFSEFSQADVSTTREYGGTGLGLAICLRLARLFGGDIALESQEGVGSCFTVTLPMKLAENSLATDPAKSNALNLTGKTLLLVEDNPINQLVARTMLQAVGANVDLAENGEQALSMQKHSRYKLILMDCQMPVMDGYTATQAMRSDPDIYGDPIIVAFTANAFKEDQQACFDAGMNDFVSKPIEEGILHKVLNKWLTQQS</sequence>
<dbReference type="InterPro" id="IPR005467">
    <property type="entry name" value="His_kinase_dom"/>
</dbReference>
<feature type="coiled-coil region" evidence="6">
    <location>
        <begin position="517"/>
        <end position="544"/>
    </location>
</feature>
<keyword evidence="11" id="KW-1185">Reference proteome</keyword>
<organism evidence="10 11">
    <name type="scientific">Pseudoalteromonas ulvae</name>
    <dbReference type="NCBI Taxonomy" id="107327"/>
    <lineage>
        <taxon>Bacteria</taxon>
        <taxon>Pseudomonadati</taxon>
        <taxon>Pseudomonadota</taxon>
        <taxon>Gammaproteobacteria</taxon>
        <taxon>Alteromonadales</taxon>
        <taxon>Pseudoalteromonadaceae</taxon>
        <taxon>Pseudoalteromonas</taxon>
    </lineage>
</organism>
<accession>A0A244CLY2</accession>
<dbReference type="PANTHER" id="PTHR45339:SF1">
    <property type="entry name" value="HYBRID SIGNAL TRANSDUCTION HISTIDINE KINASE J"/>
    <property type="match status" value="1"/>
</dbReference>
<evidence type="ECO:0000256" key="7">
    <source>
        <dbReference type="SAM" id="Phobius"/>
    </source>
</evidence>
<keyword evidence="7" id="KW-0812">Transmembrane</keyword>
<dbReference type="SMART" id="SM00387">
    <property type="entry name" value="HATPase_c"/>
    <property type="match status" value="1"/>
</dbReference>
<dbReference type="InterPro" id="IPR004358">
    <property type="entry name" value="Sig_transdc_His_kin-like_C"/>
</dbReference>
<dbReference type="SUPFAM" id="SSF52172">
    <property type="entry name" value="CheY-like"/>
    <property type="match status" value="1"/>
</dbReference>
<feature type="modified residue" description="4-aspartylphosphate" evidence="5">
    <location>
        <position position="856"/>
    </location>
</feature>
<keyword evidence="7" id="KW-1133">Transmembrane helix</keyword>
<comment type="caution">
    <text evidence="10">The sequence shown here is derived from an EMBL/GenBank/DDBJ whole genome shotgun (WGS) entry which is preliminary data.</text>
</comment>
<dbReference type="InterPro" id="IPR003661">
    <property type="entry name" value="HisK_dim/P_dom"/>
</dbReference>
<dbReference type="Pfam" id="PF00072">
    <property type="entry name" value="Response_reg"/>
    <property type="match status" value="1"/>
</dbReference>
<dbReference type="FunFam" id="3.30.565.10:FF:000010">
    <property type="entry name" value="Sensor histidine kinase RcsC"/>
    <property type="match status" value="1"/>
</dbReference>
<dbReference type="SMART" id="SM00448">
    <property type="entry name" value="REC"/>
    <property type="match status" value="1"/>
</dbReference>
<dbReference type="SUPFAM" id="SSF55874">
    <property type="entry name" value="ATPase domain of HSP90 chaperone/DNA topoisomerase II/histidine kinase"/>
    <property type="match status" value="1"/>
</dbReference>